<sequence>MSSSPGSERLLQQQQIHKSHSKSPTGLTGMERPLLPSNPASKKSSQSPNHYKPLPPPPLSQGRRTSLSPPRHQSKPDKPRRSSSIYSRTASTWYTADDPPRAPSLSEHPLPKINSIYKDSRLASVATMSEPQLLLPRTYSPMPTTASKNISSSPSPERAFEQRPSVLLPIPMLHPQVPQKYLNTVSLEKARAVQNASDTEHLLPEELRARMIAKARSSEHIVKLTDQLNEKPQKPGSICKVHEPMTMRLPSMMMLDAETWHRFDPSQAKNNDAYAQTTFVNAAQVNTRWSGSTAIPMSRDQSLSQNSSIPASEVSVDEPERGRTLHRGSRQAVKLHIPRPPSDAAAIASEYTTLVSGPWDGASQTRYNEAETNVELTPQPLFAFKSPGLPPGTMQHRITASATSSVSPKAPAIAGTLHDSDWDAGSLQGTPPPPKNFFPDTDEESEDRSRTGSIPISHSLLDPRQPPEPTLPVVPSSTAVQTTTFDTMVPWITTPKAKKEYRESAYYPYVGRRRYGKAKGTNKTSVKIQPVLAVHVARKPVHPTTPAAAQAQSSKKSTDISDLLTRATNKITDKLTRTAEQDKIQPISPARLHQSVTGVYLGWSEESKEDFDASKPTSAKLHYAAGVFTPRPTVKQTYSHIVTPARPLDERGNALAEQSDDRRIAASRKGSFLGGLLDMSREKGRERRREGIKKTIRLIPNAPAEGLKTRPLLEPKSASDSVVVPAVTEAPPARGIYGRRISGFGLV</sequence>
<dbReference type="EMBL" id="CP051139">
    <property type="protein sequence ID" value="QIW95424.1"/>
    <property type="molecule type" value="Genomic_DNA"/>
</dbReference>
<keyword evidence="3" id="KW-1185">Reference proteome</keyword>
<evidence type="ECO:0000256" key="1">
    <source>
        <dbReference type="SAM" id="MobiDB-lite"/>
    </source>
</evidence>
<feature type="region of interest" description="Disordered" evidence="1">
    <location>
        <begin position="1"/>
        <end position="111"/>
    </location>
</feature>
<feature type="compositionally biased region" description="Polar residues" evidence="1">
    <location>
        <begin position="294"/>
        <end position="310"/>
    </location>
</feature>
<feature type="compositionally biased region" description="Polar residues" evidence="1">
    <location>
        <begin position="141"/>
        <end position="155"/>
    </location>
</feature>
<evidence type="ECO:0000313" key="2">
    <source>
        <dbReference type="EMBL" id="QIW95424.1"/>
    </source>
</evidence>
<protein>
    <submittedName>
        <fullName evidence="2">Uncharacterized protein</fullName>
    </submittedName>
</protein>
<feature type="region of interest" description="Disordered" evidence="1">
    <location>
        <begin position="401"/>
        <end position="475"/>
    </location>
</feature>
<accession>A0A6H0XLC2</accession>
<reference evidence="2 3" key="1">
    <citation type="journal article" date="2016" name="Sci. Rep.">
        <title>Peltaster fructicola genome reveals evolution from an invasive phytopathogen to an ectophytic parasite.</title>
        <authorList>
            <person name="Xu C."/>
            <person name="Chen H."/>
            <person name="Gleason M.L."/>
            <person name="Xu J.R."/>
            <person name="Liu H."/>
            <person name="Zhang R."/>
            <person name="Sun G."/>
        </authorList>
    </citation>
    <scope>NUCLEOTIDE SEQUENCE [LARGE SCALE GENOMIC DNA]</scope>
    <source>
        <strain evidence="2 3">LNHT1506</strain>
    </source>
</reference>
<dbReference type="AlphaFoldDB" id="A0A6H0XLC2"/>
<dbReference type="OrthoDB" id="3919589at2759"/>
<feature type="region of interest" description="Disordered" evidence="1">
    <location>
        <begin position="136"/>
        <end position="158"/>
    </location>
</feature>
<feature type="compositionally biased region" description="Polar residues" evidence="1">
    <location>
        <begin position="38"/>
        <end position="49"/>
    </location>
</feature>
<evidence type="ECO:0000313" key="3">
    <source>
        <dbReference type="Proteomes" id="UP000503462"/>
    </source>
</evidence>
<organism evidence="2 3">
    <name type="scientific">Peltaster fructicola</name>
    <dbReference type="NCBI Taxonomy" id="286661"/>
    <lineage>
        <taxon>Eukaryota</taxon>
        <taxon>Fungi</taxon>
        <taxon>Dikarya</taxon>
        <taxon>Ascomycota</taxon>
        <taxon>Pezizomycotina</taxon>
        <taxon>Dothideomycetes</taxon>
        <taxon>Dothideomycetes incertae sedis</taxon>
        <taxon>Peltaster</taxon>
    </lineage>
</organism>
<proteinExistence type="predicted"/>
<feature type="region of interest" description="Disordered" evidence="1">
    <location>
        <begin position="294"/>
        <end position="332"/>
    </location>
</feature>
<name>A0A6H0XLC2_9PEZI</name>
<gene>
    <name evidence="2" type="ORF">AMS68_000942</name>
</gene>
<dbReference type="Proteomes" id="UP000503462">
    <property type="component" value="Chromosome 1"/>
</dbReference>
<feature type="compositionally biased region" description="Polar residues" evidence="1">
    <location>
        <begin position="82"/>
        <end position="94"/>
    </location>
</feature>